<dbReference type="AlphaFoldDB" id="A0A7G6SN21"/>
<dbReference type="RefSeq" id="WP_183461650.1">
    <property type="nucleotide sequence ID" value="NZ_CP050296.1"/>
</dbReference>
<organism evidence="1 2">
    <name type="scientific">Mesorhizobium huakuii</name>
    <dbReference type="NCBI Taxonomy" id="28104"/>
    <lineage>
        <taxon>Bacteria</taxon>
        <taxon>Pseudomonadati</taxon>
        <taxon>Pseudomonadota</taxon>
        <taxon>Alphaproteobacteria</taxon>
        <taxon>Hyphomicrobiales</taxon>
        <taxon>Phyllobacteriaceae</taxon>
        <taxon>Mesorhizobium</taxon>
    </lineage>
</organism>
<name>A0A7G6SN21_9HYPH</name>
<reference evidence="2" key="1">
    <citation type="journal article" date="2020" name="Mol. Plant Microbe">
        <title>Rhizobial microsymbionts of the narrowly endemic Oxytropis species growing in Kamchatka are characterized by significant genetic diversity and possess a set of genes that are associated with T3SS and T6SS secretion systems and can affect the development of symbiosis.</title>
        <authorList>
            <person name="Safronova V."/>
            <person name="Guro P."/>
            <person name="Sazanova A."/>
            <person name="Kuznetsova I."/>
            <person name="Belimov A."/>
            <person name="Yakubov V."/>
            <person name="Chirak E."/>
            <person name="Afonin A."/>
            <person name="Gogolev Y."/>
            <person name="Andronov E."/>
            <person name="Tikhonovich I."/>
        </authorList>
    </citation>
    <scope>NUCLEOTIDE SEQUENCE [LARGE SCALE GENOMIC DNA]</scope>
    <source>
        <strain evidence="2">583</strain>
    </source>
</reference>
<evidence type="ECO:0000313" key="2">
    <source>
        <dbReference type="Proteomes" id="UP000515465"/>
    </source>
</evidence>
<sequence>MVVSIEQAMAEAILAIRMLRKSIADHGHLEAMIDFDRVMANAVEEAEKQLTRLQASEPS</sequence>
<proteinExistence type="predicted"/>
<dbReference type="Proteomes" id="UP000515465">
    <property type="component" value="Chromosome"/>
</dbReference>
<evidence type="ECO:0000313" key="1">
    <source>
        <dbReference type="EMBL" id="QND55903.1"/>
    </source>
</evidence>
<dbReference type="EMBL" id="CP050296">
    <property type="protein sequence ID" value="QND55903.1"/>
    <property type="molecule type" value="Genomic_DNA"/>
</dbReference>
<gene>
    <name evidence="1" type="ORF">HB778_03975</name>
</gene>
<accession>A0A7G6SN21</accession>
<protein>
    <submittedName>
        <fullName evidence="1">Uncharacterized protein</fullName>
    </submittedName>
</protein>